<name>A0A4P7NVJ1_PYROR</name>
<organism evidence="2 3">
    <name type="scientific">Pyricularia oryzae</name>
    <name type="common">Rice blast fungus</name>
    <name type="synonym">Magnaporthe oryzae</name>
    <dbReference type="NCBI Taxonomy" id="318829"/>
    <lineage>
        <taxon>Eukaryota</taxon>
        <taxon>Fungi</taxon>
        <taxon>Dikarya</taxon>
        <taxon>Ascomycota</taxon>
        <taxon>Pezizomycotina</taxon>
        <taxon>Sordariomycetes</taxon>
        <taxon>Sordariomycetidae</taxon>
        <taxon>Magnaporthales</taxon>
        <taxon>Pyriculariaceae</taxon>
        <taxon>Pyricularia</taxon>
    </lineage>
</organism>
<reference evidence="2 3" key="1">
    <citation type="journal article" date="2019" name="Mol. Biol. Evol.">
        <title>Blast fungal genomes show frequent chromosomal changes, gene gains and losses, and effector gene turnover.</title>
        <authorList>
            <person name="Gomez Luciano L.B."/>
            <person name="Jason Tsai I."/>
            <person name="Chuma I."/>
            <person name="Tosa Y."/>
            <person name="Chen Y.H."/>
            <person name="Li J.Y."/>
            <person name="Li M.Y."/>
            <person name="Jade Lu M.Y."/>
            <person name="Nakayashiki H."/>
            <person name="Li W.H."/>
        </authorList>
    </citation>
    <scope>NUCLEOTIDE SEQUENCE [LARGE SCALE GENOMIC DNA]</scope>
    <source>
        <strain evidence="2">MZ5-1-6</strain>
    </source>
</reference>
<evidence type="ECO:0000313" key="3">
    <source>
        <dbReference type="Proteomes" id="UP000294847"/>
    </source>
</evidence>
<evidence type="ECO:0000256" key="1">
    <source>
        <dbReference type="SAM" id="MobiDB-lite"/>
    </source>
</evidence>
<protein>
    <submittedName>
        <fullName evidence="2">Uncharacterized protein</fullName>
    </submittedName>
</protein>
<gene>
    <name evidence="2" type="ORF">PoMZ_13462</name>
</gene>
<accession>A0A4P7NVJ1</accession>
<sequence length="72" mass="7823">MRRFARAFLNAVDGFGSMGRVQYARVHDIIGPNAVFVDQSGTFPRRFDDSSQEDSQNRAGARAGHSTASSSS</sequence>
<dbReference type="AlphaFoldDB" id="A0A4P7NVJ1"/>
<dbReference type="Proteomes" id="UP000294847">
    <property type="component" value="Chromosome 7"/>
</dbReference>
<evidence type="ECO:0000313" key="2">
    <source>
        <dbReference type="EMBL" id="QBZ66483.1"/>
    </source>
</evidence>
<feature type="region of interest" description="Disordered" evidence="1">
    <location>
        <begin position="41"/>
        <end position="72"/>
    </location>
</feature>
<dbReference type="EMBL" id="CP034210">
    <property type="protein sequence ID" value="QBZ66483.1"/>
    <property type="molecule type" value="Genomic_DNA"/>
</dbReference>
<proteinExistence type="predicted"/>